<dbReference type="GO" id="GO:0000156">
    <property type="term" value="F:phosphorelay response regulator activity"/>
    <property type="evidence" value="ECO:0007669"/>
    <property type="project" value="TreeGrafter"/>
</dbReference>
<dbReference type="InterPro" id="IPR036890">
    <property type="entry name" value="HATPase_C_sf"/>
</dbReference>
<evidence type="ECO:0000256" key="5">
    <source>
        <dbReference type="ARBA" id="ARBA00022741"/>
    </source>
</evidence>
<dbReference type="GO" id="GO:0000155">
    <property type="term" value="F:phosphorelay sensor kinase activity"/>
    <property type="evidence" value="ECO:0007669"/>
    <property type="project" value="InterPro"/>
</dbReference>
<dbReference type="InterPro" id="IPR005467">
    <property type="entry name" value="His_kinase_dom"/>
</dbReference>
<dbReference type="SMART" id="SM00387">
    <property type="entry name" value="HATPase_c"/>
    <property type="match status" value="1"/>
</dbReference>
<dbReference type="Proteomes" id="UP000549457">
    <property type="component" value="Unassembled WGS sequence"/>
</dbReference>
<evidence type="ECO:0000313" key="12">
    <source>
        <dbReference type="EMBL" id="MBB5223601.1"/>
    </source>
</evidence>
<keyword evidence="7" id="KW-0067">ATP-binding</keyword>
<dbReference type="PANTHER" id="PTHR42878:SF7">
    <property type="entry name" value="SENSOR HISTIDINE KINASE GLRK"/>
    <property type="match status" value="1"/>
</dbReference>
<organism evidence="12 13">
    <name type="scientific">Amaricoccus macauensis</name>
    <dbReference type="NCBI Taxonomy" id="57001"/>
    <lineage>
        <taxon>Bacteria</taxon>
        <taxon>Pseudomonadati</taxon>
        <taxon>Pseudomonadota</taxon>
        <taxon>Alphaproteobacteria</taxon>
        <taxon>Rhodobacterales</taxon>
        <taxon>Paracoccaceae</taxon>
        <taxon>Amaricoccus</taxon>
    </lineage>
</organism>
<comment type="catalytic activity">
    <reaction evidence="1">
        <text>ATP + protein L-histidine = ADP + protein N-phospho-L-histidine.</text>
        <dbReference type="EC" id="2.7.13.3"/>
    </reaction>
</comment>
<accession>A0A840SWU1</accession>
<evidence type="ECO:0000256" key="1">
    <source>
        <dbReference type="ARBA" id="ARBA00000085"/>
    </source>
</evidence>
<keyword evidence="8" id="KW-0902">Two-component regulatory system</keyword>
<keyword evidence="4" id="KW-0808">Transferase</keyword>
<keyword evidence="3" id="KW-0597">Phosphoprotein</keyword>
<comment type="caution">
    <text evidence="12">The sequence shown here is derived from an EMBL/GenBank/DDBJ whole genome shotgun (WGS) entry which is preliminary data.</text>
</comment>
<evidence type="ECO:0000256" key="8">
    <source>
        <dbReference type="ARBA" id="ARBA00023012"/>
    </source>
</evidence>
<dbReference type="PRINTS" id="PR00344">
    <property type="entry name" value="BCTRLSENSOR"/>
</dbReference>
<keyword evidence="13" id="KW-1185">Reference proteome</keyword>
<evidence type="ECO:0000256" key="4">
    <source>
        <dbReference type="ARBA" id="ARBA00022679"/>
    </source>
</evidence>
<feature type="coiled-coil region" evidence="9">
    <location>
        <begin position="215"/>
        <end position="242"/>
    </location>
</feature>
<evidence type="ECO:0000256" key="9">
    <source>
        <dbReference type="SAM" id="Coils"/>
    </source>
</evidence>
<feature type="transmembrane region" description="Helical" evidence="10">
    <location>
        <begin position="158"/>
        <end position="177"/>
    </location>
</feature>
<evidence type="ECO:0000313" key="13">
    <source>
        <dbReference type="Proteomes" id="UP000549457"/>
    </source>
</evidence>
<dbReference type="InterPro" id="IPR004358">
    <property type="entry name" value="Sig_transdc_His_kin-like_C"/>
</dbReference>
<dbReference type="InterPro" id="IPR036097">
    <property type="entry name" value="HisK_dim/P_sf"/>
</dbReference>
<evidence type="ECO:0000256" key="3">
    <source>
        <dbReference type="ARBA" id="ARBA00022553"/>
    </source>
</evidence>
<dbReference type="CDD" id="cd00075">
    <property type="entry name" value="HATPase"/>
    <property type="match status" value="1"/>
</dbReference>
<gene>
    <name evidence="12" type="ORF">HNP73_003555</name>
</gene>
<name>A0A840SWU1_9RHOB</name>
<feature type="domain" description="Histidine kinase" evidence="11">
    <location>
        <begin position="248"/>
        <end position="457"/>
    </location>
</feature>
<evidence type="ECO:0000256" key="6">
    <source>
        <dbReference type="ARBA" id="ARBA00022777"/>
    </source>
</evidence>
<dbReference type="Gene3D" id="3.30.565.10">
    <property type="entry name" value="Histidine kinase-like ATPase, C-terminal domain"/>
    <property type="match status" value="1"/>
</dbReference>
<dbReference type="InterPro" id="IPR050351">
    <property type="entry name" value="BphY/WalK/GraS-like"/>
</dbReference>
<keyword evidence="10" id="KW-1133">Transmembrane helix</keyword>
<dbReference type="GO" id="GO:0005524">
    <property type="term" value="F:ATP binding"/>
    <property type="evidence" value="ECO:0007669"/>
    <property type="project" value="UniProtKB-KW"/>
</dbReference>
<dbReference type="EMBL" id="JACHFM010000004">
    <property type="protein sequence ID" value="MBB5223601.1"/>
    <property type="molecule type" value="Genomic_DNA"/>
</dbReference>
<dbReference type="InterPro" id="IPR003661">
    <property type="entry name" value="HisK_dim/P_dom"/>
</dbReference>
<keyword evidence="5" id="KW-0547">Nucleotide-binding</keyword>
<reference evidence="12 13" key="1">
    <citation type="submission" date="2020-08" db="EMBL/GenBank/DDBJ databases">
        <title>Genomic Encyclopedia of Type Strains, Phase IV (KMG-IV): sequencing the most valuable type-strain genomes for metagenomic binning, comparative biology and taxonomic classification.</title>
        <authorList>
            <person name="Goeker M."/>
        </authorList>
    </citation>
    <scope>NUCLEOTIDE SEQUENCE [LARGE SCALE GENOMIC DNA]</scope>
    <source>
        <strain evidence="12 13">DSM 101730</strain>
    </source>
</reference>
<evidence type="ECO:0000256" key="7">
    <source>
        <dbReference type="ARBA" id="ARBA00022840"/>
    </source>
</evidence>
<proteinExistence type="predicted"/>
<dbReference type="RefSeq" id="WP_184152834.1">
    <property type="nucleotide sequence ID" value="NZ_JACHFM010000004.1"/>
</dbReference>
<dbReference type="Pfam" id="PF02518">
    <property type="entry name" value="HATPase_c"/>
    <property type="match status" value="1"/>
</dbReference>
<protein>
    <recommendedName>
        <fullName evidence="2">histidine kinase</fullName>
        <ecNumber evidence="2">2.7.13.3</ecNumber>
    </recommendedName>
</protein>
<dbReference type="SUPFAM" id="SSF55874">
    <property type="entry name" value="ATPase domain of HSP90 chaperone/DNA topoisomerase II/histidine kinase"/>
    <property type="match status" value="1"/>
</dbReference>
<dbReference type="AlphaFoldDB" id="A0A840SWU1"/>
<dbReference type="Gene3D" id="1.10.287.130">
    <property type="match status" value="1"/>
</dbReference>
<dbReference type="PROSITE" id="PS50109">
    <property type="entry name" value="HIS_KIN"/>
    <property type="match status" value="1"/>
</dbReference>
<evidence type="ECO:0000256" key="2">
    <source>
        <dbReference type="ARBA" id="ARBA00012438"/>
    </source>
</evidence>
<keyword evidence="10" id="KW-0812">Transmembrane</keyword>
<dbReference type="EC" id="2.7.13.3" evidence="2"/>
<feature type="transmembrane region" description="Helical" evidence="10">
    <location>
        <begin position="6"/>
        <end position="27"/>
    </location>
</feature>
<dbReference type="InterPro" id="IPR003594">
    <property type="entry name" value="HATPase_dom"/>
</dbReference>
<evidence type="ECO:0000259" key="11">
    <source>
        <dbReference type="PROSITE" id="PS50109"/>
    </source>
</evidence>
<dbReference type="PANTHER" id="PTHR42878">
    <property type="entry name" value="TWO-COMPONENT HISTIDINE KINASE"/>
    <property type="match status" value="1"/>
</dbReference>
<keyword evidence="9" id="KW-0175">Coiled coil</keyword>
<keyword evidence="6 12" id="KW-0418">Kinase</keyword>
<dbReference type="GO" id="GO:0007234">
    <property type="term" value="P:osmosensory signaling via phosphorelay pathway"/>
    <property type="evidence" value="ECO:0007669"/>
    <property type="project" value="TreeGrafter"/>
</dbReference>
<keyword evidence="10" id="KW-0472">Membrane</keyword>
<evidence type="ECO:0000256" key="10">
    <source>
        <dbReference type="SAM" id="Phobius"/>
    </source>
</evidence>
<sequence>MALNTLSGRFLGLTVIFVVIATVLVSVPSITRFRDNYLQSRLELGELGALAMLNSSGDAASEGLQSILLQTSGLLNVVLWDGGVRELVLSAPFDGQVAESYDLVHSDTRTRIQDALHVLFLDQDRIIKVTGATGRGIVEVTMHETPLRMALVDHAKRIFYVSLGLSLATAALLFLAVQRLIVRPIDRVVAHMTAFRDDPEDSTRIISPREGARELHEAEVALHDLEVRLVSALRQKERLAQLGSAVAKISHDLRNMLTTAQLLADRIDGSDDPAVRRTAPKLVGSLARAIHLCERTLDFGRAEELPPVVTIFRLAPLVGEVLENEGSGGSGLARVAASLPGDLLVRGDPDQLFRVLTNLVRNGVQAVEATGQPASVTVIAAQVGGTTEIRVRDTGPGLPEKARENLFRPFRGSARPGGSGLGLAIAGELVRGHGGTVTLEETGSRGSTFLVCLPSPTPGEVALAGNGGRGELRAGGA</sequence>
<dbReference type="CDD" id="cd00082">
    <property type="entry name" value="HisKA"/>
    <property type="match status" value="1"/>
</dbReference>
<dbReference type="GO" id="GO:0030295">
    <property type="term" value="F:protein kinase activator activity"/>
    <property type="evidence" value="ECO:0007669"/>
    <property type="project" value="TreeGrafter"/>
</dbReference>
<dbReference type="SUPFAM" id="SSF47384">
    <property type="entry name" value="Homodimeric domain of signal transducing histidine kinase"/>
    <property type="match status" value="1"/>
</dbReference>